<dbReference type="PANTHER" id="PTHR31672">
    <property type="entry name" value="BNACNNG10540D PROTEIN"/>
    <property type="match status" value="1"/>
</dbReference>
<dbReference type="AlphaFoldDB" id="A0A176W890"/>
<dbReference type="InterPro" id="IPR050796">
    <property type="entry name" value="SCF_F-box_component"/>
</dbReference>
<protein>
    <submittedName>
        <fullName evidence="2">Uncharacterized protein</fullName>
    </submittedName>
</protein>
<feature type="compositionally biased region" description="Basic and acidic residues" evidence="1">
    <location>
        <begin position="162"/>
        <end position="180"/>
    </location>
</feature>
<feature type="compositionally biased region" description="Basic and acidic residues" evidence="1">
    <location>
        <begin position="248"/>
        <end position="263"/>
    </location>
</feature>
<keyword evidence="3" id="KW-1185">Reference proteome</keyword>
<feature type="region of interest" description="Disordered" evidence="1">
    <location>
        <begin position="149"/>
        <end position="277"/>
    </location>
</feature>
<evidence type="ECO:0000313" key="3">
    <source>
        <dbReference type="Proteomes" id="UP000077202"/>
    </source>
</evidence>
<feature type="compositionally biased region" description="Basic residues" evidence="1">
    <location>
        <begin position="264"/>
        <end position="274"/>
    </location>
</feature>
<reference evidence="2" key="1">
    <citation type="submission" date="2016-03" db="EMBL/GenBank/DDBJ databases">
        <title>Mechanisms controlling the formation of the plant cell surface in tip-growing cells are functionally conserved among land plants.</title>
        <authorList>
            <person name="Honkanen S."/>
            <person name="Jones V.A."/>
            <person name="Morieri G."/>
            <person name="Champion C."/>
            <person name="Hetherington A.J."/>
            <person name="Kelly S."/>
            <person name="Saint-Marcoux D."/>
            <person name="Proust H."/>
            <person name="Prescott H."/>
            <person name="Dolan L."/>
        </authorList>
    </citation>
    <scope>NUCLEOTIDE SEQUENCE [LARGE SCALE GENOMIC DNA]</scope>
    <source>
        <tissue evidence="2">Whole gametophyte</tissue>
    </source>
</reference>
<dbReference type="Proteomes" id="UP000077202">
    <property type="component" value="Unassembled WGS sequence"/>
</dbReference>
<dbReference type="EMBL" id="LVLJ01001498">
    <property type="protein sequence ID" value="OAE29224.1"/>
    <property type="molecule type" value="Genomic_DNA"/>
</dbReference>
<comment type="caution">
    <text evidence="2">The sequence shown here is derived from an EMBL/GenBank/DDBJ whole genome shotgun (WGS) entry which is preliminary data.</text>
</comment>
<dbReference type="PANTHER" id="PTHR31672:SF2">
    <property type="entry name" value="F-BOX DOMAIN-CONTAINING PROTEIN"/>
    <property type="match status" value="1"/>
</dbReference>
<name>A0A176W890_MARPO</name>
<sequence>MAKSIPLRMVPLRVPEEEEISFGALFKNCKWSKNGYRTRDYVDRKRRNVAVALLQILQPHITTYMTSWQVGFVELALAGTLIHWARILWKATRQHAQEEKGGSINHPSPFLINFYRSMGCLTVAKRVRFSLLSRANPGRYVRNVEVDIDPDEVPASTPPARLRTEEESREARAPRKRTWDGDADLSQRKVPTAPVRRRANNEPARPKQKAGKLVLSADSSADTGRAAITRNSPSSEEDVSAEVLGRSTDLHAPKARVPSEKARRTSGHRGRHAATARMPAMERRKVPNSVKTNFLLLELVYRFGRIKNMEWISNPLYLCADNVNCTKVQIYNPLLNRWYSRPVSFLKSTNKKFFLQSRHKEWHLLYVGVTKHPEASGLLVCRPSSESISEISPSSDLIVMPKLKGILSLAVDEETSSFTLISVAMHCSERGCPCREIVSLHTELFDSVSKQWKAGPCFHTDLKVKPCVQCIAMPIAIGHCVYYFLSSGHLQDWIGDFESSAELQNWDFAVEWNGPHLSFDWKENSWKVLAGNLPQGLATFQNIKTFERDGALVLAELTRTEDADWRTSLGWKPRIYSWNPSITPDSIIWTEIPVSVPPNEEDFQELFHHQKGRRYVGSWNGQGDHIIFLSSLFWSHRALVYNMTTRKWTVTVFTSDGLTTSEE</sequence>
<proteinExistence type="predicted"/>
<organism evidence="2 3">
    <name type="scientific">Marchantia polymorpha subsp. ruderalis</name>
    <dbReference type="NCBI Taxonomy" id="1480154"/>
    <lineage>
        <taxon>Eukaryota</taxon>
        <taxon>Viridiplantae</taxon>
        <taxon>Streptophyta</taxon>
        <taxon>Embryophyta</taxon>
        <taxon>Marchantiophyta</taxon>
        <taxon>Marchantiopsida</taxon>
        <taxon>Marchantiidae</taxon>
        <taxon>Marchantiales</taxon>
        <taxon>Marchantiaceae</taxon>
        <taxon>Marchantia</taxon>
    </lineage>
</organism>
<evidence type="ECO:0000256" key="1">
    <source>
        <dbReference type="SAM" id="MobiDB-lite"/>
    </source>
</evidence>
<gene>
    <name evidence="2" type="ORF">AXG93_969s1070</name>
</gene>
<accession>A0A176W890</accession>
<evidence type="ECO:0000313" key="2">
    <source>
        <dbReference type="EMBL" id="OAE29224.1"/>
    </source>
</evidence>